<feature type="compositionally biased region" description="Basic and acidic residues" evidence="2">
    <location>
        <begin position="271"/>
        <end position="280"/>
    </location>
</feature>
<gene>
    <name evidence="6" type="primary">Snx19</name>
</gene>
<dbReference type="Pfam" id="PF02194">
    <property type="entry name" value="PXA"/>
    <property type="match status" value="1"/>
</dbReference>
<dbReference type="SMART" id="SM00313">
    <property type="entry name" value="PXA"/>
    <property type="match status" value="1"/>
</dbReference>
<dbReference type="Pfam" id="PF00787">
    <property type="entry name" value="PX"/>
    <property type="match status" value="1"/>
</dbReference>
<evidence type="ECO:0000256" key="1">
    <source>
        <dbReference type="ARBA" id="ARBA00010883"/>
    </source>
</evidence>
<dbReference type="Pfam" id="PF08628">
    <property type="entry name" value="Nexin_C"/>
    <property type="match status" value="1"/>
</dbReference>
<feature type="transmembrane region" description="Helical" evidence="3">
    <location>
        <begin position="38"/>
        <end position="60"/>
    </location>
</feature>
<keyword evidence="3" id="KW-0472">Membrane</keyword>
<feature type="domain" description="PX" evidence="4">
    <location>
        <begin position="468"/>
        <end position="615"/>
    </location>
</feature>
<feature type="transmembrane region" description="Helical" evidence="3">
    <location>
        <begin position="6"/>
        <end position="26"/>
    </location>
</feature>
<name>A0A6F9DSM6_9ASCI</name>
<keyword evidence="3" id="KW-0812">Transmembrane</keyword>
<dbReference type="PANTHER" id="PTHR22775:SF3">
    <property type="entry name" value="SORTING NEXIN-13"/>
    <property type="match status" value="1"/>
</dbReference>
<dbReference type="InterPro" id="IPR001683">
    <property type="entry name" value="PX_dom"/>
</dbReference>
<feature type="region of interest" description="Disordered" evidence="2">
    <location>
        <begin position="666"/>
        <end position="694"/>
    </location>
</feature>
<keyword evidence="3" id="KW-1133">Transmembrane helix</keyword>
<sequence>METSAVFFFLCLSLLVAVQMTTWPFLLNLCLSSFITVFMLYFALLTVTLLPLESLLLQLYEKTATKSNKADSKELESSKVETGAQNAFDDEITRKLREIIGHIIRDFILDWYNTVSDDVHFVQQAFEIFEHIFMDVRVRVSKVESQRLARILLCHLSRHYRCYRRAMLIAEAQSGKDSDRHQQLMVVTYEKLNGHLAMSNLPDTEADHLRSMVAVLLKALLPKDYSLSGTSLYLVRELISRNVLFPFIDMLSRPAWICEAVVKILEDEKTQAEEDNKNDESSSCSSWNSSNQTEIEAEDENTSTIANSAPQDPIMMDFKTAVYKPEEDISEKNLTARYSTCADNELIDLGLSLLPDSQVSEGSEDLFTITSDTDQEADLNINNGVDLTVGSATSSVNSQSLINDAELSHFADSIDVSLSSSQNSNLSVNSRHLREQNTITRGGFASPKMMEKSAGSRNSVQEQRIFQHLRIPETLTTDEAFDGGSKYTLYKITYTAPEPQVQPKKRFKSPFTKTVENPPADSSSMKLKDFQVCRRFREFLTLQDRLNENNMIRKLIQSVRGPSRMFPMPIGNMDKEYIEKRRLFLQAYLRELCSYSLVSQCAEMKEFLAYNSDPRLAYVRRPSDIIPRFDKMIKNAVQEFLGSASLKITDHFASDDDDDFYVPTPQKVPIKPSQSLPQFPNKLEEAPDGQSELPRSTTQCVLSHSQQKFGAVTKFKNMVLGRPNTPAIFQEFSRDFSAFSGPRNANQVTFGRSWRTPENLLTNRNRFQFSTSNRRTQGDGCDVMDTERDGDARYLGEYLISGQIFRLTRAIWKIGLGVNSLSFLSTARFVTEFINRELHSLTVKDKWMLYLTTLQETLWPKGEWKSNDTKDEETYEHVFEEAAKSLEATLPDVIPLLIGQSRYSKGVKELLESFQNQTINRHLVYHLLDTTVKLLFPDLQSILACRSNISM</sequence>
<dbReference type="PROSITE" id="PS51207">
    <property type="entry name" value="PXA"/>
    <property type="match status" value="1"/>
</dbReference>
<evidence type="ECO:0000313" key="6">
    <source>
        <dbReference type="EMBL" id="CAB3266457.1"/>
    </source>
</evidence>
<accession>A0A6F9DSM6</accession>
<dbReference type="InterPro" id="IPR013937">
    <property type="entry name" value="Sorting_nexin_C"/>
</dbReference>
<comment type="similarity">
    <text evidence="1">Belongs to the sorting nexin family.</text>
</comment>
<evidence type="ECO:0000256" key="2">
    <source>
        <dbReference type="SAM" id="MobiDB-lite"/>
    </source>
</evidence>
<reference evidence="6" key="1">
    <citation type="submission" date="2020-04" db="EMBL/GenBank/DDBJ databases">
        <authorList>
            <person name="Neveu A P."/>
        </authorList>
    </citation>
    <scope>NUCLEOTIDE SEQUENCE</scope>
    <source>
        <tissue evidence="6">Whole embryo</tissue>
    </source>
</reference>
<evidence type="ECO:0000256" key="3">
    <source>
        <dbReference type="SAM" id="Phobius"/>
    </source>
</evidence>
<dbReference type="SUPFAM" id="SSF64268">
    <property type="entry name" value="PX domain"/>
    <property type="match status" value="1"/>
</dbReference>
<protein>
    <submittedName>
        <fullName evidence="6">Sorting nexin-19</fullName>
    </submittedName>
</protein>
<dbReference type="InterPro" id="IPR003114">
    <property type="entry name" value="Phox_assoc"/>
</dbReference>
<dbReference type="PANTHER" id="PTHR22775">
    <property type="entry name" value="SORTING NEXIN"/>
    <property type="match status" value="1"/>
</dbReference>
<dbReference type="AlphaFoldDB" id="A0A6F9DSM6"/>
<feature type="compositionally biased region" description="Low complexity" evidence="2">
    <location>
        <begin position="281"/>
        <end position="291"/>
    </location>
</feature>
<feature type="region of interest" description="Disordered" evidence="2">
    <location>
        <begin position="271"/>
        <end position="310"/>
    </location>
</feature>
<evidence type="ECO:0000259" key="4">
    <source>
        <dbReference type="PROSITE" id="PS50195"/>
    </source>
</evidence>
<feature type="domain" description="PXA" evidence="5">
    <location>
        <begin position="89"/>
        <end position="269"/>
    </location>
</feature>
<evidence type="ECO:0000259" key="5">
    <source>
        <dbReference type="PROSITE" id="PS51207"/>
    </source>
</evidence>
<dbReference type="GO" id="GO:0035091">
    <property type="term" value="F:phosphatidylinositol binding"/>
    <property type="evidence" value="ECO:0007669"/>
    <property type="project" value="InterPro"/>
</dbReference>
<dbReference type="SMART" id="SM00312">
    <property type="entry name" value="PX"/>
    <property type="match status" value="1"/>
</dbReference>
<dbReference type="PROSITE" id="PS50195">
    <property type="entry name" value="PX"/>
    <property type="match status" value="1"/>
</dbReference>
<dbReference type="EMBL" id="LR790595">
    <property type="protein sequence ID" value="CAB3266457.1"/>
    <property type="molecule type" value="mRNA"/>
</dbReference>
<proteinExistence type="evidence at transcript level"/>
<organism evidence="6">
    <name type="scientific">Phallusia mammillata</name>
    <dbReference type="NCBI Taxonomy" id="59560"/>
    <lineage>
        <taxon>Eukaryota</taxon>
        <taxon>Metazoa</taxon>
        <taxon>Chordata</taxon>
        <taxon>Tunicata</taxon>
        <taxon>Ascidiacea</taxon>
        <taxon>Phlebobranchia</taxon>
        <taxon>Ascidiidae</taxon>
        <taxon>Phallusia</taxon>
    </lineage>
</organism>
<dbReference type="Gene3D" id="3.30.1520.10">
    <property type="entry name" value="Phox-like domain"/>
    <property type="match status" value="1"/>
</dbReference>
<dbReference type="InterPro" id="IPR036871">
    <property type="entry name" value="PX_dom_sf"/>
</dbReference>